<evidence type="ECO:0000256" key="3">
    <source>
        <dbReference type="ARBA" id="ARBA00022475"/>
    </source>
</evidence>
<feature type="transmembrane region" description="Helical" evidence="7">
    <location>
        <begin position="78"/>
        <end position="101"/>
    </location>
</feature>
<keyword evidence="4 7" id="KW-0812">Transmembrane</keyword>
<feature type="transmembrane region" description="Helical" evidence="7">
    <location>
        <begin position="135"/>
        <end position="163"/>
    </location>
</feature>
<dbReference type="Pfam" id="PF01311">
    <property type="entry name" value="Bac_export_1"/>
    <property type="match status" value="1"/>
</dbReference>
<feature type="transmembrane region" description="Helical" evidence="7">
    <location>
        <begin position="183"/>
        <end position="206"/>
    </location>
</feature>
<reference evidence="8" key="1">
    <citation type="submission" date="2023-02" db="EMBL/GenBank/DDBJ databases">
        <title>Description of Roseinatronobacter alkalisoli sp. nov., an alkaliphilic bacerium isolated from soda soil.</title>
        <authorList>
            <person name="Wei W."/>
        </authorList>
    </citation>
    <scope>NUCLEOTIDE SEQUENCE</scope>
    <source>
        <strain evidence="8">HJB301</strain>
    </source>
</reference>
<dbReference type="Proteomes" id="UP001431784">
    <property type="component" value="Unassembled WGS sequence"/>
</dbReference>
<gene>
    <name evidence="8" type="ORF">PUT78_03540</name>
</gene>
<dbReference type="PANTHER" id="PTHR30065">
    <property type="entry name" value="FLAGELLAR BIOSYNTHETIC PROTEIN FLIR"/>
    <property type="match status" value="1"/>
</dbReference>
<comment type="subcellular location">
    <subcellularLocation>
        <location evidence="1">Cell membrane</location>
        <topology evidence="1">Multi-pass membrane protein</topology>
    </subcellularLocation>
</comment>
<keyword evidence="8" id="KW-0969">Cilium</keyword>
<feature type="transmembrane region" description="Helical" evidence="7">
    <location>
        <begin position="218"/>
        <end position="244"/>
    </location>
</feature>
<proteinExistence type="inferred from homology"/>
<name>A0ABT5T4X1_9RHOB</name>
<keyword evidence="8" id="KW-0966">Cell projection</keyword>
<keyword evidence="9" id="KW-1185">Reference proteome</keyword>
<comment type="caution">
    <text evidence="8">The sequence shown here is derived from an EMBL/GenBank/DDBJ whole genome shotgun (WGS) entry which is preliminary data.</text>
</comment>
<dbReference type="RefSeq" id="WP_274350728.1">
    <property type="nucleotide sequence ID" value="NZ_JAQZSM010000002.1"/>
</dbReference>
<evidence type="ECO:0000256" key="6">
    <source>
        <dbReference type="ARBA" id="ARBA00023136"/>
    </source>
</evidence>
<dbReference type="PRINTS" id="PR00953">
    <property type="entry name" value="TYPE3IMRPROT"/>
</dbReference>
<accession>A0ABT5T4X1</accession>
<keyword evidence="6 7" id="KW-0472">Membrane</keyword>
<feature type="transmembrane region" description="Helical" evidence="7">
    <location>
        <begin position="20"/>
        <end position="40"/>
    </location>
</feature>
<sequence length="263" mass="27365">MTPELFDTLAAHLDSLTPQLVIGFGVFLRVGAMMALMPAFGETVVPVRVRLALAIAFTLIITPAVGTDLAQLRGGPGPLVTVIAAEGLAGLVLGVGLRLFVIALQTAGTIAAQATSLSQFFGGAGVDPQPAMSRILVMAGLALAVINGLHVRLAEFLILSYSFFPAGGFPDAGNLGEWGTAQISRAFMLAFTLAMPFVMMSVLYYVALGAINKAMPQLMVAFVGAPAITFAGLALLFLTAPLLLPIWQDAFHGFIANPTGPPR</sequence>
<protein>
    <submittedName>
        <fullName evidence="8">Flagellar biosynthetic protein FliR</fullName>
    </submittedName>
</protein>
<comment type="similarity">
    <text evidence="2">Belongs to the FliR/MopE/SpaR family.</text>
</comment>
<feature type="transmembrane region" description="Helical" evidence="7">
    <location>
        <begin position="47"/>
        <end position="66"/>
    </location>
</feature>
<evidence type="ECO:0000256" key="2">
    <source>
        <dbReference type="ARBA" id="ARBA00009772"/>
    </source>
</evidence>
<evidence type="ECO:0000256" key="4">
    <source>
        <dbReference type="ARBA" id="ARBA00022692"/>
    </source>
</evidence>
<dbReference type="EMBL" id="JAQZSM010000002">
    <property type="protein sequence ID" value="MDD7970163.1"/>
    <property type="molecule type" value="Genomic_DNA"/>
</dbReference>
<evidence type="ECO:0000313" key="8">
    <source>
        <dbReference type="EMBL" id="MDD7970163.1"/>
    </source>
</evidence>
<keyword evidence="8" id="KW-0282">Flagellum</keyword>
<evidence type="ECO:0000256" key="1">
    <source>
        <dbReference type="ARBA" id="ARBA00004651"/>
    </source>
</evidence>
<evidence type="ECO:0000256" key="7">
    <source>
        <dbReference type="SAM" id="Phobius"/>
    </source>
</evidence>
<dbReference type="InterPro" id="IPR002010">
    <property type="entry name" value="T3SS_IM_R"/>
</dbReference>
<organism evidence="8 9">
    <name type="scientific">Roseinatronobacter alkalisoli</name>
    <dbReference type="NCBI Taxonomy" id="3028235"/>
    <lineage>
        <taxon>Bacteria</taxon>
        <taxon>Pseudomonadati</taxon>
        <taxon>Pseudomonadota</taxon>
        <taxon>Alphaproteobacteria</taxon>
        <taxon>Rhodobacterales</taxon>
        <taxon>Paracoccaceae</taxon>
        <taxon>Roseinatronobacter</taxon>
    </lineage>
</organism>
<keyword evidence="3" id="KW-1003">Cell membrane</keyword>
<keyword evidence="5 7" id="KW-1133">Transmembrane helix</keyword>
<dbReference type="PANTHER" id="PTHR30065:SF8">
    <property type="entry name" value="FLAGELLAR BIOSYNTHETIC PROTEIN FLIR"/>
    <property type="match status" value="1"/>
</dbReference>
<evidence type="ECO:0000256" key="5">
    <source>
        <dbReference type="ARBA" id="ARBA00022989"/>
    </source>
</evidence>
<evidence type="ECO:0000313" key="9">
    <source>
        <dbReference type="Proteomes" id="UP001431784"/>
    </source>
</evidence>